<sequence>MKITEGCIVLMADNIETQELREQLYQARQMMKGMQDALVWCSERSGKISTGKLAVPITRGRCAVSARRARADEAHRVHRCQTGF</sequence>
<gene>
    <name evidence="1" type="ORF">MUU47_08905</name>
</gene>
<evidence type="ECO:0000313" key="1">
    <source>
        <dbReference type="EMBL" id="MCS2161239.1"/>
    </source>
</evidence>
<dbReference type="EMBL" id="JALIGE010000072">
    <property type="protein sequence ID" value="MCS2161239.1"/>
    <property type="molecule type" value="Genomic_DNA"/>
</dbReference>
<dbReference type="Proteomes" id="UP001205357">
    <property type="component" value="Unassembled WGS sequence"/>
</dbReference>
<accession>A0ABT2E051</accession>
<proteinExistence type="predicted"/>
<organism evidence="1 2">
    <name type="scientific">Scandinavium hiltneri</name>
    <dbReference type="NCBI Taxonomy" id="2926519"/>
    <lineage>
        <taxon>Bacteria</taxon>
        <taxon>Pseudomonadati</taxon>
        <taxon>Pseudomonadota</taxon>
        <taxon>Gammaproteobacteria</taxon>
        <taxon>Enterobacterales</taxon>
        <taxon>Enterobacteriaceae</taxon>
        <taxon>Scandinavium</taxon>
    </lineage>
</organism>
<keyword evidence="2" id="KW-1185">Reference proteome</keyword>
<name>A0ABT2E051_9ENTR</name>
<protein>
    <submittedName>
        <fullName evidence="1">Uncharacterized protein</fullName>
    </submittedName>
</protein>
<reference evidence="1 2" key="1">
    <citation type="submission" date="2022-04" db="EMBL/GenBank/DDBJ databases">
        <title>Proposal of a three novel species of Scandinavium, Scandinavium hiltneri, Scandinavium manionii, Scandinavium tedordense.</title>
        <authorList>
            <person name="Maddock D.W."/>
            <person name="Brady C.L."/>
            <person name="Denman S."/>
            <person name="Arnold D."/>
        </authorList>
    </citation>
    <scope>NUCLEOTIDE SEQUENCE [LARGE SCALE GENOMIC DNA]</scope>
    <source>
        <strain evidence="1 2">H11S7</strain>
    </source>
</reference>
<dbReference type="RefSeq" id="WP_258987818.1">
    <property type="nucleotide sequence ID" value="NZ_JALIGE010000072.1"/>
</dbReference>
<comment type="caution">
    <text evidence="1">The sequence shown here is derived from an EMBL/GenBank/DDBJ whole genome shotgun (WGS) entry which is preliminary data.</text>
</comment>
<evidence type="ECO:0000313" key="2">
    <source>
        <dbReference type="Proteomes" id="UP001205357"/>
    </source>
</evidence>